<dbReference type="Proteomes" id="UP000314294">
    <property type="component" value="Unassembled WGS sequence"/>
</dbReference>
<gene>
    <name evidence="2" type="ORF">EYF80_054942</name>
</gene>
<sequence length="168" mass="17864">MVFLVWVQEPSSNLGLGFPSMALVADVNLRPVEPVAAAVCSVDDHDGGDKVGLQQVHSPPGVALFIRVGAGSRPKIRITVSIDGTGGSSEDVVQAARAVHLHLTQSQNIFSRDDHVDVTTVHPIALELFDSTRRDAVDHGAPGGKRQKCCRRTQDANEETVRGGLNGL</sequence>
<evidence type="ECO:0000313" key="2">
    <source>
        <dbReference type="EMBL" id="TNN34893.1"/>
    </source>
</evidence>
<dbReference type="EMBL" id="SRLO01001871">
    <property type="protein sequence ID" value="TNN34893.1"/>
    <property type="molecule type" value="Genomic_DNA"/>
</dbReference>
<comment type="caution">
    <text evidence="2">The sequence shown here is derived from an EMBL/GenBank/DDBJ whole genome shotgun (WGS) entry which is preliminary data.</text>
</comment>
<proteinExistence type="predicted"/>
<keyword evidence="3" id="KW-1185">Reference proteome</keyword>
<evidence type="ECO:0000256" key="1">
    <source>
        <dbReference type="SAM" id="MobiDB-lite"/>
    </source>
</evidence>
<protein>
    <submittedName>
        <fullName evidence="2">Uncharacterized protein</fullName>
    </submittedName>
</protein>
<organism evidence="2 3">
    <name type="scientific">Liparis tanakae</name>
    <name type="common">Tanaka's snailfish</name>
    <dbReference type="NCBI Taxonomy" id="230148"/>
    <lineage>
        <taxon>Eukaryota</taxon>
        <taxon>Metazoa</taxon>
        <taxon>Chordata</taxon>
        <taxon>Craniata</taxon>
        <taxon>Vertebrata</taxon>
        <taxon>Euteleostomi</taxon>
        <taxon>Actinopterygii</taxon>
        <taxon>Neopterygii</taxon>
        <taxon>Teleostei</taxon>
        <taxon>Neoteleostei</taxon>
        <taxon>Acanthomorphata</taxon>
        <taxon>Eupercaria</taxon>
        <taxon>Perciformes</taxon>
        <taxon>Cottioidei</taxon>
        <taxon>Cottales</taxon>
        <taxon>Liparidae</taxon>
        <taxon>Liparis</taxon>
    </lineage>
</organism>
<name>A0A4Z2F1Q0_9TELE</name>
<dbReference type="AlphaFoldDB" id="A0A4Z2F1Q0"/>
<evidence type="ECO:0000313" key="3">
    <source>
        <dbReference type="Proteomes" id="UP000314294"/>
    </source>
</evidence>
<reference evidence="2 3" key="1">
    <citation type="submission" date="2019-03" db="EMBL/GenBank/DDBJ databases">
        <title>First draft genome of Liparis tanakae, snailfish: a comprehensive survey of snailfish specific genes.</title>
        <authorList>
            <person name="Kim W."/>
            <person name="Song I."/>
            <person name="Jeong J.-H."/>
            <person name="Kim D."/>
            <person name="Kim S."/>
            <person name="Ryu S."/>
            <person name="Song J.Y."/>
            <person name="Lee S.K."/>
        </authorList>
    </citation>
    <scope>NUCLEOTIDE SEQUENCE [LARGE SCALE GENOMIC DNA]</scope>
    <source>
        <tissue evidence="2">Muscle</tissue>
    </source>
</reference>
<accession>A0A4Z2F1Q0</accession>
<feature type="region of interest" description="Disordered" evidence="1">
    <location>
        <begin position="135"/>
        <end position="168"/>
    </location>
</feature>
<feature type="compositionally biased region" description="Basic and acidic residues" evidence="1">
    <location>
        <begin position="152"/>
        <end position="161"/>
    </location>
</feature>